<feature type="chain" id="PRO_5016382339" evidence="6">
    <location>
        <begin position="22"/>
        <end position="2504"/>
    </location>
</feature>
<proteinExistence type="inferred from homology"/>
<dbReference type="PROSITE" id="PS51892">
    <property type="entry name" value="SUBTILASE"/>
    <property type="match status" value="1"/>
</dbReference>
<evidence type="ECO:0000256" key="2">
    <source>
        <dbReference type="ARBA" id="ARBA00022670"/>
    </source>
</evidence>
<keyword evidence="4 5" id="KW-0720">Serine protease</keyword>
<dbReference type="GO" id="GO:0006508">
    <property type="term" value="P:proteolysis"/>
    <property type="evidence" value="ECO:0007669"/>
    <property type="project" value="UniProtKB-KW"/>
</dbReference>
<reference evidence="9 10" key="1">
    <citation type="submission" date="2018-03" db="EMBL/GenBank/DDBJ databases">
        <title>Genomic Encyclopedia of Archaeal and Bacterial Type Strains, Phase II (KMG-II): from individual species to whole genera.</title>
        <authorList>
            <person name="Goeker M."/>
        </authorList>
    </citation>
    <scope>NUCLEOTIDE SEQUENCE [LARGE SCALE GENOMIC DNA]</scope>
    <source>
        <strain evidence="9 10">DSM 28229</strain>
    </source>
</reference>
<feature type="domain" description="Secretion system C-terminal sorting" evidence="8">
    <location>
        <begin position="2425"/>
        <end position="2500"/>
    </location>
</feature>
<feature type="active site" description="Charge relay system" evidence="5">
    <location>
        <position position="261"/>
    </location>
</feature>
<dbReference type="PANTHER" id="PTHR43399:SF4">
    <property type="entry name" value="CELL WALL-ASSOCIATED PROTEASE"/>
    <property type="match status" value="1"/>
</dbReference>
<evidence type="ECO:0000259" key="7">
    <source>
        <dbReference type="Pfam" id="PF00082"/>
    </source>
</evidence>
<dbReference type="InterPro" id="IPR013783">
    <property type="entry name" value="Ig-like_fold"/>
</dbReference>
<evidence type="ECO:0000256" key="3">
    <source>
        <dbReference type="ARBA" id="ARBA00022801"/>
    </source>
</evidence>
<comment type="similarity">
    <text evidence="1 5">Belongs to the peptidase S8 family.</text>
</comment>
<dbReference type="Gene3D" id="3.40.50.200">
    <property type="entry name" value="Peptidase S8/S53 domain"/>
    <property type="match status" value="1"/>
</dbReference>
<dbReference type="RefSeq" id="WP_109621785.1">
    <property type="nucleotide sequence ID" value="NZ_QGDO01000007.1"/>
</dbReference>
<protein>
    <submittedName>
        <fullName evidence="9">Putative secreted protein (Por secretion system target)</fullName>
    </submittedName>
</protein>
<evidence type="ECO:0000313" key="10">
    <source>
        <dbReference type="Proteomes" id="UP000245535"/>
    </source>
</evidence>
<keyword evidence="6" id="KW-0732">Signal</keyword>
<dbReference type="Proteomes" id="UP000245535">
    <property type="component" value="Unassembled WGS sequence"/>
</dbReference>
<dbReference type="Pfam" id="PF00082">
    <property type="entry name" value="Peptidase_S8"/>
    <property type="match status" value="1"/>
</dbReference>
<dbReference type="InterPro" id="IPR015500">
    <property type="entry name" value="Peptidase_S8_subtilisin-rel"/>
</dbReference>
<feature type="active site" description="Charge relay system" evidence="5">
    <location>
        <position position="206"/>
    </location>
</feature>
<dbReference type="GO" id="GO:0004252">
    <property type="term" value="F:serine-type endopeptidase activity"/>
    <property type="evidence" value="ECO:0007669"/>
    <property type="project" value="UniProtKB-UniRule"/>
</dbReference>
<dbReference type="InterPro" id="IPR022398">
    <property type="entry name" value="Peptidase_S8_His-AS"/>
</dbReference>
<dbReference type="InterPro" id="IPR051048">
    <property type="entry name" value="Peptidase_S8/S53_subtilisin"/>
</dbReference>
<sequence length="2504" mass="277731">MKRLKIFLLFWLMTVSATVFGQNNIPVDNYVAGKVRIKFKEGSLPQQSNMRVSGQSDNDPHIGLQSVDAVTDRVRVSKMKRVFPFSSKHEAKHRKYGLHLWYELDFNEDENPENIVKAYEGIGEIELVKPVFKKINLGADAATKAFKTEALAATEDSVSFNDPLLPSQWHYENDGSIGGLADYDIDLAHAWSTTTGNSDVIVAIVDQGVDVNHEDLRQNIWVNEAELYGEEGVDDDGNGYVDDIYGVNFRIEGSSIFPEDHGTHVAGTVGAVSNNGIGVAGVAGGDGSGNGVKMMSTQVFDSRAPGGANFAEAIVYGADNGAVISQNSWGYNMPNYYEPEVLDAINYFIAEAGQYAGSPMKGGIVIFAAGNEGSEDIRYPGAFDEVIAVAATGPTGLPARYTNYGTWVDIAAPGGDMVNFGNDGGIISTLAYDNYGPMEGTSMACPHVSGVAALIVSKFGNEDFTNEDLKRILLNSVKRFDFDSEGKFGKGALNAERALQDDNRIPPNAITDLAAKEVFHNEVRLQWTVPSDEDGNTPAYYYLAVGENEITADNFESQGLYLVENNLDEGEKFVLQIGGFLKEKEYWFALKSEDYFQNLSDISNILKVTTTKEPHFMESDRHLSFTVDVKDNAVQSQNMQFSNIGDGIVYWQASILNEDYFWTPEPEEEVDESITVDFNAEIETNTAVFSKLETATTKEVTLADVESGDLDNKSHWDNDATEYIAGLSYDNGTPPAIFASTGDPNAGLIFATRFEVPYDYTFNLTHIEAVLYPEINDKPIIVEIKKGGRDSYFDAETVYEQPYYPDTTNVLKYYRIPLYKPQLINEDEVFWVVMHYPKEMQWPMVLQYGDWYSWNHFLFSRTNGRSYENSLVLASRPTVPMLNVLSTGNDGSYVFLNPNFGELQKGEEREIETTIDASYLTNGDHLASLGIYTNDIHKPVVNIEVKVEVTGQEPALDEEHVYEFNIHADVENELILPVTNTGLADLNITSVGLASGSGTITKLWEGDTLTIAPNAKEDLQMSFSTTELGVLERDIVLQTLEGYTFNLRTRLFSQEAPSIFVSTPSPTINVIYGETKEVELNISNPDGGSDLVYDLSHYNTIDHQSGILVQKFDYSVSVEERASEIEDWKVVKNFGKHFNYDSTFHPIKLDMQVPFFDQVLEGIKFSNRGELVNYINGELRALRLEDAWVETRDVYQHTFGDHSVFHFNCNVKRLQENGIRIISEVEYQIILFKDGTIEYRYIDVEEGMADFDYTVSLTGLSYEDVFYYRDEEDSVNTIMNGTVVTFTPDAGMSMVSMSDPKTGTVRVGADGVASVTLDPASRNMTAGTYQENIIVRSNTVEGETILPITVTVEGEGAVSIQDSVIFEDVYVGSTNTAYVKITNAGSDDITLTGFNSGLENVFIALEEFDEVTGLTITPLSNIMVPVLYDATDDQELNGTLSFNFDNGIETSIEYVAVKAKAQYDASYSLSLADDIHVSLSHDNTSETITFDLNNESENVALDYVFVNSLHAQVSSDTRAMEDTSYATYYDSYGYTYIVSDSSNNFHRWDDISEKGEMIQFEEGETITTSVLPFSLPFYEGSYDSVWVSSKGYVAVNETEEEIYWRFEAEDGISGIIAPFWTGIIPGEADKDGVYVYHEEDKVIFQWEGFTADPSLLGFIGLVTCQVEINANGDIYFHYKEVETWGGDLKIGIESPKEFDLVHDPNALIVRYAGITNGSSIALKAPARSEVEKGLSSALELTISAKNAYYTGTYKDTVALYTNSYAKPSQLIPVSFDYVGKAELKTPTEIVWEEETLLPNLVISKEIELVNTGSDDVTIDVIDNTGFGKFDIYNQNNGLKLVRLNGQLANPLTIAPWNTLVLRVEIPVDAIGMLEGEISFSGNTGENIVKVSANIVEPPVFSWDAEDQYFQMTNSDSATYEFTIENTGKTTLNYELKPAVFNVEAGEAEPQIIDEVGHYFVEEPIIANSIGLDTKEQPDGIFTPFIIVGRLAFSTRLTAPEGGITLTHVRVHTHLSALEQFVNIMIYFNENEILEDHNPQTGVKMYDQKYVIDQVVEQGWVNFPLQEPIFVPEGQVFSLITTQPGARRFVSFEINTDQEVLEDVWSGVNADENGIFYWGSVAGLRSMNTVYKIRGVTGSGGEPWFSVDQETGSVEAGESVMITTKIDGSKIPSGENKGILQVLTNDVNTPYDEISLNATVNGAPKFVFHPNLYQDTVRLQETEEQVFSYLFEDPEGENMVFSIADSVSTDSLKITYEQTSNTTAKLKVVTHYESEGKYAIPVKVEDEEGNMSIDSLVLKVSHKNRAPMLNPEYEVIYLNLAGNSSMTLDPNSLFEDPDGDEFFVYAGNYNPEIVDLTFGQSLMGLHAVSEGTAALVFAADDTLEDGYTLVVIFVVVINDPNAIDGTPSSVAAKEILENTPGQSVAFPNPVTDSDVNIAFHLEQEANVHMEFFDVTGKRQLIEDLGEVSSGHHIHRLSLPQLSSGMYYLNLKINGEIISSHKISLQ</sequence>
<dbReference type="Pfam" id="PF18962">
    <property type="entry name" value="Por_Secre_tail"/>
    <property type="match status" value="1"/>
</dbReference>
<feature type="active site" description="Charge relay system" evidence="5">
    <location>
        <position position="442"/>
    </location>
</feature>
<accession>A0A315Z7K2</accession>
<organism evidence="9 10">
    <name type="scientific">Sediminitomix flava</name>
    <dbReference type="NCBI Taxonomy" id="379075"/>
    <lineage>
        <taxon>Bacteria</taxon>
        <taxon>Pseudomonadati</taxon>
        <taxon>Bacteroidota</taxon>
        <taxon>Cytophagia</taxon>
        <taxon>Cytophagales</taxon>
        <taxon>Flammeovirgaceae</taxon>
        <taxon>Sediminitomix</taxon>
    </lineage>
</organism>
<evidence type="ECO:0000259" key="8">
    <source>
        <dbReference type="Pfam" id="PF18962"/>
    </source>
</evidence>
<keyword evidence="3 5" id="KW-0378">Hydrolase</keyword>
<keyword evidence="10" id="KW-1185">Reference proteome</keyword>
<evidence type="ECO:0000313" key="9">
    <source>
        <dbReference type="EMBL" id="PWJ38581.1"/>
    </source>
</evidence>
<dbReference type="SUPFAM" id="SSF52743">
    <property type="entry name" value="Subtilisin-like"/>
    <property type="match status" value="1"/>
</dbReference>
<dbReference type="InterPro" id="IPR036852">
    <property type="entry name" value="Peptidase_S8/S53_dom_sf"/>
</dbReference>
<dbReference type="PROSITE" id="PS00137">
    <property type="entry name" value="SUBTILASE_HIS"/>
    <property type="match status" value="1"/>
</dbReference>
<dbReference type="PROSITE" id="PS00138">
    <property type="entry name" value="SUBTILASE_SER"/>
    <property type="match status" value="1"/>
</dbReference>
<comment type="caution">
    <text evidence="9">The sequence shown here is derived from an EMBL/GenBank/DDBJ whole genome shotgun (WGS) entry which is preliminary data.</text>
</comment>
<dbReference type="PRINTS" id="PR00723">
    <property type="entry name" value="SUBTILISIN"/>
</dbReference>
<keyword evidence="2 5" id="KW-0645">Protease</keyword>
<dbReference type="PANTHER" id="PTHR43399">
    <property type="entry name" value="SUBTILISIN-RELATED"/>
    <property type="match status" value="1"/>
</dbReference>
<feature type="domain" description="Peptidase S8/S53" evidence="7">
    <location>
        <begin position="198"/>
        <end position="491"/>
    </location>
</feature>
<dbReference type="Gene3D" id="2.60.40.10">
    <property type="entry name" value="Immunoglobulins"/>
    <property type="match status" value="2"/>
</dbReference>
<evidence type="ECO:0000256" key="5">
    <source>
        <dbReference type="PROSITE-ProRule" id="PRU01240"/>
    </source>
</evidence>
<dbReference type="InterPro" id="IPR026444">
    <property type="entry name" value="Secre_tail"/>
</dbReference>
<evidence type="ECO:0000256" key="1">
    <source>
        <dbReference type="ARBA" id="ARBA00011073"/>
    </source>
</evidence>
<feature type="signal peptide" evidence="6">
    <location>
        <begin position="1"/>
        <end position="21"/>
    </location>
</feature>
<dbReference type="InterPro" id="IPR000209">
    <property type="entry name" value="Peptidase_S8/S53_dom"/>
</dbReference>
<name>A0A315Z7K2_SEDFL</name>
<evidence type="ECO:0000256" key="6">
    <source>
        <dbReference type="SAM" id="SignalP"/>
    </source>
</evidence>
<dbReference type="OrthoDB" id="9813435at2"/>
<dbReference type="InterPro" id="IPR023828">
    <property type="entry name" value="Peptidase_S8_Ser-AS"/>
</dbReference>
<dbReference type="EMBL" id="QGDO01000007">
    <property type="protein sequence ID" value="PWJ38581.1"/>
    <property type="molecule type" value="Genomic_DNA"/>
</dbReference>
<dbReference type="NCBIfam" id="TIGR04183">
    <property type="entry name" value="Por_Secre_tail"/>
    <property type="match status" value="1"/>
</dbReference>
<evidence type="ECO:0000256" key="4">
    <source>
        <dbReference type="ARBA" id="ARBA00022825"/>
    </source>
</evidence>
<gene>
    <name evidence="9" type="ORF">BC781_107171</name>
</gene>